<dbReference type="EMBL" id="JACVVK020000015">
    <property type="protein sequence ID" value="KAK7504419.1"/>
    <property type="molecule type" value="Genomic_DNA"/>
</dbReference>
<dbReference type="Proteomes" id="UP001519460">
    <property type="component" value="Unassembled WGS sequence"/>
</dbReference>
<dbReference type="AlphaFoldDB" id="A0ABD0LYA9"/>
<feature type="region of interest" description="Disordered" evidence="1">
    <location>
        <begin position="51"/>
        <end position="141"/>
    </location>
</feature>
<comment type="caution">
    <text evidence="2">The sequence shown here is derived from an EMBL/GenBank/DDBJ whole genome shotgun (WGS) entry which is preliminary data.</text>
</comment>
<accession>A0ABD0LYA9</accession>
<protein>
    <submittedName>
        <fullName evidence="2">Uncharacterized protein</fullName>
    </submittedName>
</protein>
<evidence type="ECO:0000313" key="2">
    <source>
        <dbReference type="EMBL" id="KAK7504419.1"/>
    </source>
</evidence>
<organism evidence="2 3">
    <name type="scientific">Batillaria attramentaria</name>
    <dbReference type="NCBI Taxonomy" id="370345"/>
    <lineage>
        <taxon>Eukaryota</taxon>
        <taxon>Metazoa</taxon>
        <taxon>Spiralia</taxon>
        <taxon>Lophotrochozoa</taxon>
        <taxon>Mollusca</taxon>
        <taxon>Gastropoda</taxon>
        <taxon>Caenogastropoda</taxon>
        <taxon>Sorbeoconcha</taxon>
        <taxon>Cerithioidea</taxon>
        <taxon>Batillariidae</taxon>
        <taxon>Batillaria</taxon>
    </lineage>
</organism>
<keyword evidence="3" id="KW-1185">Reference proteome</keyword>
<evidence type="ECO:0000313" key="3">
    <source>
        <dbReference type="Proteomes" id="UP001519460"/>
    </source>
</evidence>
<gene>
    <name evidence="2" type="ORF">BaRGS_00004285</name>
</gene>
<feature type="compositionally biased region" description="Polar residues" evidence="1">
    <location>
        <begin position="68"/>
        <end position="89"/>
    </location>
</feature>
<feature type="region of interest" description="Disordered" evidence="1">
    <location>
        <begin position="1"/>
        <end position="24"/>
    </location>
</feature>
<name>A0ABD0LYA9_9CAEN</name>
<reference evidence="2 3" key="1">
    <citation type="journal article" date="2023" name="Sci. Data">
        <title>Genome assembly of the Korean intertidal mud-creeper Batillaria attramentaria.</title>
        <authorList>
            <person name="Patra A.K."/>
            <person name="Ho P.T."/>
            <person name="Jun S."/>
            <person name="Lee S.J."/>
            <person name="Kim Y."/>
            <person name="Won Y.J."/>
        </authorList>
    </citation>
    <scope>NUCLEOTIDE SEQUENCE [LARGE SCALE GENOMIC DNA]</scope>
    <source>
        <strain evidence="2">Wonlab-2016</strain>
    </source>
</reference>
<evidence type="ECO:0000256" key="1">
    <source>
        <dbReference type="SAM" id="MobiDB-lite"/>
    </source>
</evidence>
<proteinExistence type="predicted"/>
<sequence>MVTDLSGPARHANTQSSLPKSLNREKLATQARQYSTCLLGTGKTVKATLLTEGKGGVHKPEWQRQPRQRASQLSHTFSASCARSHTQARPTDRGASIPYLPSGESVRPGFTTRRNDRAAESTLPPGGGGSRGQGLTKGLRS</sequence>